<evidence type="ECO:0008006" key="3">
    <source>
        <dbReference type="Google" id="ProtNLM"/>
    </source>
</evidence>
<dbReference type="EMBL" id="BAAAPK010000004">
    <property type="protein sequence ID" value="GAA1686697.1"/>
    <property type="molecule type" value="Genomic_DNA"/>
</dbReference>
<dbReference type="InterPro" id="IPR029069">
    <property type="entry name" value="HotDog_dom_sf"/>
</dbReference>
<gene>
    <name evidence="1" type="ORF">GCM10009807_32910</name>
</gene>
<dbReference type="Proteomes" id="UP001500596">
    <property type="component" value="Unassembled WGS sequence"/>
</dbReference>
<evidence type="ECO:0000313" key="1">
    <source>
        <dbReference type="EMBL" id="GAA1686697.1"/>
    </source>
</evidence>
<proteinExistence type="predicted"/>
<protein>
    <recommendedName>
        <fullName evidence="3">Acyl dehydratase</fullName>
    </recommendedName>
</protein>
<organism evidence="1 2">
    <name type="scientific">Microbacterium lacus</name>
    <dbReference type="NCBI Taxonomy" id="415217"/>
    <lineage>
        <taxon>Bacteria</taxon>
        <taxon>Bacillati</taxon>
        <taxon>Actinomycetota</taxon>
        <taxon>Actinomycetes</taxon>
        <taxon>Micrococcales</taxon>
        <taxon>Microbacteriaceae</taxon>
        <taxon>Microbacterium</taxon>
    </lineage>
</organism>
<name>A0ABP4TEA0_9MICO</name>
<evidence type="ECO:0000313" key="2">
    <source>
        <dbReference type="Proteomes" id="UP001500596"/>
    </source>
</evidence>
<comment type="caution">
    <text evidence="1">The sequence shown here is derived from an EMBL/GenBank/DDBJ whole genome shotgun (WGS) entry which is preliminary data.</text>
</comment>
<keyword evidence="2" id="KW-1185">Reference proteome</keyword>
<accession>A0ABP4TEA0</accession>
<sequence length="67" mass="7142">MLETSTVRHANPVYPREVLRASLTVIEVADASEPNPGVTLRMQLVRADGTLATDGSARVVGRAVVAR</sequence>
<dbReference type="Gene3D" id="3.10.129.10">
    <property type="entry name" value="Hotdog Thioesterase"/>
    <property type="match status" value="1"/>
</dbReference>
<dbReference type="SUPFAM" id="SSF54637">
    <property type="entry name" value="Thioesterase/thiol ester dehydrase-isomerase"/>
    <property type="match status" value="1"/>
</dbReference>
<reference evidence="2" key="1">
    <citation type="journal article" date="2019" name="Int. J. Syst. Evol. Microbiol.">
        <title>The Global Catalogue of Microorganisms (GCM) 10K type strain sequencing project: providing services to taxonomists for standard genome sequencing and annotation.</title>
        <authorList>
            <consortium name="The Broad Institute Genomics Platform"/>
            <consortium name="The Broad Institute Genome Sequencing Center for Infectious Disease"/>
            <person name="Wu L."/>
            <person name="Ma J."/>
        </authorList>
    </citation>
    <scope>NUCLEOTIDE SEQUENCE [LARGE SCALE GENOMIC DNA]</scope>
    <source>
        <strain evidence="2">JCM 15575</strain>
    </source>
</reference>